<dbReference type="InterPro" id="IPR015892">
    <property type="entry name" value="Carbonic_anhydrase_CS"/>
</dbReference>
<evidence type="ECO:0000256" key="6">
    <source>
        <dbReference type="PIRSR" id="PIRSR601765-1"/>
    </source>
</evidence>
<gene>
    <name evidence="8" type="ORF">J2793_006745</name>
</gene>
<dbReference type="FunFam" id="3.40.1050.10:FF:000001">
    <property type="entry name" value="Carbonic anhydrase"/>
    <property type="match status" value="1"/>
</dbReference>
<accession>A0AB73IMN7</accession>
<dbReference type="SUPFAM" id="SSF53056">
    <property type="entry name" value="beta-carbonic anhydrase, cab"/>
    <property type="match status" value="1"/>
</dbReference>
<comment type="caution">
    <text evidence="8">The sequence shown here is derived from an EMBL/GenBank/DDBJ whole genome shotgun (WGS) entry which is preliminary data.</text>
</comment>
<dbReference type="CDD" id="cd00883">
    <property type="entry name" value="beta_CA_cladeA"/>
    <property type="match status" value="1"/>
</dbReference>
<feature type="binding site" evidence="6">
    <location>
        <position position="96"/>
    </location>
    <ligand>
        <name>Zn(2+)</name>
        <dbReference type="ChEBI" id="CHEBI:29105"/>
    </ligand>
</feature>
<feature type="binding site" evidence="6">
    <location>
        <position position="99"/>
    </location>
    <ligand>
        <name>Zn(2+)</name>
        <dbReference type="ChEBI" id="CHEBI:29105"/>
    </ligand>
</feature>
<dbReference type="SMART" id="SM00947">
    <property type="entry name" value="Pro_CA"/>
    <property type="match status" value="1"/>
</dbReference>
<evidence type="ECO:0000256" key="2">
    <source>
        <dbReference type="ARBA" id="ARBA00022723"/>
    </source>
</evidence>
<comment type="function">
    <text evidence="7">Reversible hydration of carbon dioxide.</text>
</comment>
<dbReference type="PROSITE" id="PS00704">
    <property type="entry name" value="PROK_CO2_ANHYDRASE_1"/>
    <property type="match status" value="1"/>
</dbReference>
<dbReference type="RefSeq" id="WP_392395921.1">
    <property type="nucleotide sequence ID" value="NZ_JAURTK010000017.1"/>
</dbReference>
<dbReference type="Pfam" id="PF00484">
    <property type="entry name" value="Pro_CA"/>
    <property type="match status" value="1"/>
</dbReference>
<dbReference type="InterPro" id="IPR001765">
    <property type="entry name" value="Carbonic_anhydrase"/>
</dbReference>
<comment type="similarity">
    <text evidence="1 7">Belongs to the beta-class carbonic anhydrase family.</text>
</comment>
<keyword evidence="2 6" id="KW-0479">Metal-binding</keyword>
<keyword evidence="3 6" id="KW-0862">Zinc</keyword>
<name>A0AB73IMN7_9BURK</name>
<dbReference type="PANTHER" id="PTHR11002">
    <property type="entry name" value="CARBONIC ANHYDRASE"/>
    <property type="match status" value="1"/>
</dbReference>
<evidence type="ECO:0000256" key="4">
    <source>
        <dbReference type="ARBA" id="ARBA00023239"/>
    </source>
</evidence>
<dbReference type="EMBL" id="JAURTK010000017">
    <property type="protein sequence ID" value="MDP9651270.1"/>
    <property type="molecule type" value="Genomic_DNA"/>
</dbReference>
<dbReference type="AlphaFoldDB" id="A0AB73IMN7"/>
<comment type="catalytic activity">
    <reaction evidence="5 7">
        <text>hydrogencarbonate + H(+) = CO2 + H2O</text>
        <dbReference type="Rhea" id="RHEA:10748"/>
        <dbReference type="ChEBI" id="CHEBI:15377"/>
        <dbReference type="ChEBI" id="CHEBI:15378"/>
        <dbReference type="ChEBI" id="CHEBI:16526"/>
        <dbReference type="ChEBI" id="CHEBI:17544"/>
        <dbReference type="EC" id="4.2.1.1"/>
    </reaction>
</comment>
<evidence type="ECO:0000256" key="1">
    <source>
        <dbReference type="ARBA" id="ARBA00006217"/>
    </source>
</evidence>
<dbReference type="PANTHER" id="PTHR11002:SF76">
    <property type="entry name" value="CARBONIC ANHYDRASE"/>
    <property type="match status" value="1"/>
</dbReference>
<dbReference type="InterPro" id="IPR036874">
    <property type="entry name" value="Carbonic_anhydrase_sf"/>
</dbReference>
<dbReference type="GO" id="GO:0008270">
    <property type="term" value="F:zinc ion binding"/>
    <property type="evidence" value="ECO:0007669"/>
    <property type="project" value="UniProtKB-UniRule"/>
</dbReference>
<dbReference type="PROSITE" id="PS00705">
    <property type="entry name" value="PROK_CO2_ANHYDRASE_2"/>
    <property type="match status" value="1"/>
</dbReference>
<dbReference type="Gene3D" id="3.40.1050.10">
    <property type="entry name" value="Carbonic anhydrase"/>
    <property type="match status" value="1"/>
</dbReference>
<proteinExistence type="inferred from homology"/>
<dbReference type="Proteomes" id="UP001229486">
    <property type="component" value="Unassembled WGS sequence"/>
</dbReference>
<keyword evidence="4 7" id="KW-0456">Lyase</keyword>
<dbReference type="GO" id="GO:0004089">
    <property type="term" value="F:carbonate dehydratase activity"/>
    <property type="evidence" value="ECO:0007669"/>
    <property type="project" value="UniProtKB-UniRule"/>
</dbReference>
<feature type="binding site" evidence="6">
    <location>
        <position position="40"/>
    </location>
    <ligand>
        <name>Zn(2+)</name>
        <dbReference type="ChEBI" id="CHEBI:29105"/>
    </ligand>
</feature>
<evidence type="ECO:0000256" key="7">
    <source>
        <dbReference type="RuleBase" id="RU003956"/>
    </source>
</evidence>
<protein>
    <recommendedName>
        <fullName evidence="7">Carbonic anhydrase</fullName>
        <ecNumber evidence="7">4.2.1.1</ecNumber>
    </recommendedName>
    <alternativeName>
        <fullName evidence="7">Carbonate dehydratase</fullName>
    </alternativeName>
</protein>
<dbReference type="EC" id="4.2.1.1" evidence="7"/>
<evidence type="ECO:0000256" key="3">
    <source>
        <dbReference type="ARBA" id="ARBA00022833"/>
    </source>
</evidence>
<evidence type="ECO:0000313" key="8">
    <source>
        <dbReference type="EMBL" id="MDP9651270.1"/>
    </source>
</evidence>
<evidence type="ECO:0000313" key="9">
    <source>
        <dbReference type="Proteomes" id="UP001229486"/>
    </source>
</evidence>
<reference evidence="8" key="1">
    <citation type="submission" date="2023-07" db="EMBL/GenBank/DDBJ databases">
        <title>Sorghum-associated microbial communities from plants grown in Nebraska, USA.</title>
        <authorList>
            <person name="Schachtman D."/>
        </authorList>
    </citation>
    <scope>NUCLEOTIDE SEQUENCE</scope>
    <source>
        <strain evidence="8">DS1061</strain>
    </source>
</reference>
<comment type="cofactor">
    <cofactor evidence="6">
        <name>Zn(2+)</name>
        <dbReference type="ChEBI" id="CHEBI:29105"/>
    </cofactor>
    <text evidence="6">Binds 1 zinc ion per subunit.</text>
</comment>
<dbReference type="GO" id="GO:0015976">
    <property type="term" value="P:carbon utilization"/>
    <property type="evidence" value="ECO:0007669"/>
    <property type="project" value="InterPro"/>
</dbReference>
<evidence type="ECO:0000256" key="5">
    <source>
        <dbReference type="ARBA" id="ARBA00048348"/>
    </source>
</evidence>
<feature type="binding site" evidence="6">
    <location>
        <position position="42"/>
    </location>
    <ligand>
        <name>Zn(2+)</name>
        <dbReference type="ChEBI" id="CHEBI:29105"/>
    </ligand>
</feature>
<organism evidence="8 9">
    <name type="scientific">Paraburkholderia caledonica</name>
    <dbReference type="NCBI Taxonomy" id="134536"/>
    <lineage>
        <taxon>Bacteria</taxon>
        <taxon>Pseudomonadati</taxon>
        <taxon>Pseudomonadota</taxon>
        <taxon>Betaproteobacteria</taxon>
        <taxon>Burkholderiales</taxon>
        <taxon>Burkholderiaceae</taxon>
        <taxon>Paraburkholderia</taxon>
    </lineage>
</organism>
<sequence>MLETLLRQNRSWADAIEASEPGFFRALSHQQSPQYFWIGCADSRVPANELVGLRPGELFVHRNVANVVSPSDLNSLACLQYAVDILKVKHVMVVGHLGCGGVHAALAGTRVGLADNWILHVRDVIDRHELLLNDLDLHERADVACKLNVLEQARNVCNTTVIRDAWSRGQHVVFHALVYSLENGFLHSLNLDVRDAEGLNARYSAALARIWDSTESRNL</sequence>